<comment type="similarity">
    <text evidence="2">Belongs to the bacterial secretin family. GSP D subfamily.</text>
</comment>
<dbReference type="Pfam" id="PF03958">
    <property type="entry name" value="Secretin_N"/>
    <property type="match status" value="3"/>
</dbReference>
<sequence>MKHWFKKSAWLLAGSLICTPAAIASDFSASFKGTDIQEFINIVGRNLEKTIIVDPSVRGKIDVRSYDVLNEEQYYSFFLNVLEVYGYAVVEMDSGVLKIIKAKDSKTSAIPVVGDRDSITGDSVVTRVVTVRNVSVRELSPLLRQLNDNAGAGNVVHYDPANIILITGRAAVVNRLAEIIKRVDQAGDKEIEVVELKNASAAEMVRIVDALNKTTDAKNTPAFLQPKLVADERTNAILISGDPKVRSRLRKLIEQLDVEMATKGNNQVIYLKYAKAEDLVDVLKGVSDNLQSEKQSSTKGSSSQRNQVMISAHSDTNSLVITAQPDIMNALQDVIAQLDIRRAQVLIEALIVEMAEGDGVNLGVQWGNLETGAMIQYSNTGASIGGVMVGLEEAKDTETTTAVYDENGKFVRNETTTEQGDYSTLASALSGVNGAAMSVVMGDWTALISAVATDSNSNILSSPSITVMDNGEASFIVGEEVPVLTGSTAGSSNDNPFQTVERKEVGIKLKVVPQINEGDSVQLNIEQEVSNVLGANGAVDVRFAKRQLNTSVIVQDGQMLVLGGLIDERALESESKVPFLGDIPVLGHLFKSTSTQVEKKNLMVFIKPTIIRDGMTADGITQRKYNFIRAEQLYKAEQGLKLLDDDNIPVLPKFGADMNHPAEIQAFIDQMETE</sequence>
<keyword evidence="6" id="KW-0732">Signal</keyword>
<evidence type="ECO:0000256" key="3">
    <source>
        <dbReference type="ARBA" id="ARBA00022448"/>
    </source>
</evidence>
<evidence type="ECO:0000256" key="8">
    <source>
        <dbReference type="ARBA" id="ARBA00023136"/>
    </source>
</evidence>
<evidence type="ECO:0000256" key="10">
    <source>
        <dbReference type="RuleBase" id="RU004004"/>
    </source>
</evidence>
<dbReference type="InterPro" id="IPR004845">
    <property type="entry name" value="T2SS_GspD_CS"/>
</dbReference>
<evidence type="ECO:0000313" key="11">
    <source>
        <dbReference type="EMBL" id="CDT60436.1"/>
    </source>
</evidence>
<comment type="subcellular location">
    <subcellularLocation>
        <location evidence="1 10">Cell outer membrane</location>
    </subcellularLocation>
</comment>
<keyword evidence="3 10" id="KW-0813">Transport</keyword>
<dbReference type="GO" id="GO:0009279">
    <property type="term" value="C:cell outer membrane"/>
    <property type="evidence" value="ECO:0007669"/>
    <property type="project" value="UniProtKB-SubCell"/>
</dbReference>
<dbReference type="Gene3D" id="3.30.1370.120">
    <property type="match status" value="3"/>
</dbReference>
<organism evidence="11 12">
    <name type="scientific">Vibrio crassostreae</name>
    <dbReference type="NCBI Taxonomy" id="246167"/>
    <lineage>
        <taxon>Bacteria</taxon>
        <taxon>Pseudomonadati</taxon>
        <taxon>Pseudomonadota</taxon>
        <taxon>Gammaproteobacteria</taxon>
        <taxon>Vibrionales</taxon>
        <taxon>Vibrionaceae</taxon>
        <taxon>Vibrio</taxon>
    </lineage>
</organism>
<keyword evidence="4" id="KW-1134">Transmembrane beta strand</keyword>
<dbReference type="RefSeq" id="WP_048663057.1">
    <property type="nucleotide sequence ID" value="NZ_AP025476.1"/>
</dbReference>
<dbReference type="InterPro" id="IPR001775">
    <property type="entry name" value="GspD/PilQ"/>
</dbReference>
<name>A0A4R2F1G7_9VIBR</name>
<dbReference type="InterPro" id="IPR049371">
    <property type="entry name" value="GspD-like_N0"/>
</dbReference>
<dbReference type="Pfam" id="PF21305">
    <property type="entry name" value="type_II_gspD_N0"/>
    <property type="match status" value="1"/>
</dbReference>
<dbReference type="PROSITE" id="PS00875">
    <property type="entry name" value="T2SP_D"/>
    <property type="match status" value="1"/>
</dbReference>
<keyword evidence="9" id="KW-0998">Cell outer membrane</keyword>
<dbReference type="PRINTS" id="PR01032">
    <property type="entry name" value="PHAGEIV"/>
</dbReference>
<dbReference type="PANTHER" id="PTHR30332">
    <property type="entry name" value="PROBABLE GENERAL SECRETION PATHWAY PROTEIN D"/>
    <property type="match status" value="1"/>
</dbReference>
<evidence type="ECO:0000256" key="5">
    <source>
        <dbReference type="ARBA" id="ARBA00022692"/>
    </source>
</evidence>
<dbReference type="GO" id="GO:0015627">
    <property type="term" value="C:type II protein secretion system complex"/>
    <property type="evidence" value="ECO:0007669"/>
    <property type="project" value="InterPro"/>
</dbReference>
<dbReference type="InterPro" id="IPR004846">
    <property type="entry name" value="T2SS/T3SS_dom"/>
</dbReference>
<proteinExistence type="inferred from homology"/>
<evidence type="ECO:0000256" key="2">
    <source>
        <dbReference type="ARBA" id="ARBA00006980"/>
    </source>
</evidence>
<dbReference type="InterPro" id="IPR038591">
    <property type="entry name" value="NolW-like_sf"/>
</dbReference>
<comment type="caution">
    <text evidence="11">The sequence shown here is derived from an EMBL/GenBank/DDBJ whole genome shotgun (WGS) entry which is preliminary data.</text>
</comment>
<dbReference type="Proteomes" id="UP000049495">
    <property type="component" value="Unassembled WGS sequence"/>
</dbReference>
<dbReference type="FunFam" id="3.30.1370.120:FF:000002">
    <property type="entry name" value="General secretion pathway protein D"/>
    <property type="match status" value="1"/>
</dbReference>
<dbReference type="InterPro" id="IPR050810">
    <property type="entry name" value="Bact_Secretion_Sys_Channel"/>
</dbReference>
<dbReference type="NCBIfam" id="TIGR02517">
    <property type="entry name" value="type_II_gspD"/>
    <property type="match status" value="1"/>
</dbReference>
<evidence type="ECO:0000313" key="12">
    <source>
        <dbReference type="Proteomes" id="UP000049495"/>
    </source>
</evidence>
<evidence type="ECO:0000256" key="6">
    <source>
        <dbReference type="ARBA" id="ARBA00022729"/>
    </source>
</evidence>
<keyword evidence="7" id="KW-0653">Protein transport</keyword>
<dbReference type="PRINTS" id="PR00811">
    <property type="entry name" value="BCTERIALGSPD"/>
</dbReference>
<reference evidence="12" key="1">
    <citation type="submission" date="2014-06" db="EMBL/GenBank/DDBJ databases">
        <authorList>
            <person name="Le Roux Frederique"/>
        </authorList>
    </citation>
    <scope>NUCLEOTIDE SEQUENCE [LARGE SCALE GENOMIC DNA]</scope>
    <source>
        <strain evidence="12">J5-5</strain>
    </source>
</reference>
<dbReference type="EMBL" id="CCJV01000137">
    <property type="protein sequence ID" value="CDT60436.1"/>
    <property type="molecule type" value="Genomic_DNA"/>
</dbReference>
<dbReference type="GeneID" id="93898606"/>
<keyword evidence="8" id="KW-0472">Membrane</keyword>
<evidence type="ECO:0000256" key="1">
    <source>
        <dbReference type="ARBA" id="ARBA00004442"/>
    </source>
</evidence>
<dbReference type="PANTHER" id="PTHR30332:SF24">
    <property type="entry name" value="SECRETIN GSPD-RELATED"/>
    <property type="match status" value="1"/>
</dbReference>
<evidence type="ECO:0000256" key="4">
    <source>
        <dbReference type="ARBA" id="ARBA00022452"/>
    </source>
</evidence>
<dbReference type="GO" id="GO:0042802">
    <property type="term" value="F:identical protein binding"/>
    <property type="evidence" value="ECO:0007669"/>
    <property type="project" value="UniProtKB-ARBA"/>
</dbReference>
<evidence type="ECO:0000256" key="9">
    <source>
        <dbReference type="ARBA" id="ARBA00023237"/>
    </source>
</evidence>
<evidence type="ECO:0000256" key="7">
    <source>
        <dbReference type="ARBA" id="ARBA00022927"/>
    </source>
</evidence>
<gene>
    <name evidence="11" type="primary">epsD</name>
    <name evidence="11" type="ORF">VCR5J5_730052</name>
</gene>
<dbReference type="AlphaFoldDB" id="A0A4R2F1G7"/>
<dbReference type="InterPro" id="IPR005644">
    <property type="entry name" value="NolW-like"/>
</dbReference>
<keyword evidence="5" id="KW-0812">Transmembrane</keyword>
<dbReference type="GO" id="GO:0015628">
    <property type="term" value="P:protein secretion by the type II secretion system"/>
    <property type="evidence" value="ECO:0007669"/>
    <property type="project" value="InterPro"/>
</dbReference>
<dbReference type="Pfam" id="PF00263">
    <property type="entry name" value="Secretin"/>
    <property type="match status" value="1"/>
</dbReference>
<dbReference type="InterPro" id="IPR013356">
    <property type="entry name" value="T2SS_GspD"/>
</dbReference>
<protein>
    <submittedName>
        <fullName evidence="11">General secretion pathway protein D</fullName>
    </submittedName>
</protein>
<accession>A0A4R2F1G7</accession>